<dbReference type="PROSITE" id="PS50943">
    <property type="entry name" value="HTH_CROC1"/>
    <property type="match status" value="1"/>
</dbReference>
<dbReference type="KEGG" id="mmes:MMSR116_11085"/>
<dbReference type="GO" id="GO:0003677">
    <property type="term" value="F:DNA binding"/>
    <property type="evidence" value="ECO:0007669"/>
    <property type="project" value="InterPro"/>
</dbReference>
<dbReference type="SMART" id="SM00530">
    <property type="entry name" value="HTH_XRE"/>
    <property type="match status" value="1"/>
</dbReference>
<dbReference type="Pfam" id="PF01381">
    <property type="entry name" value="HTH_3"/>
    <property type="match status" value="1"/>
</dbReference>
<gene>
    <name evidence="2" type="ORF">MMSR116_11085</name>
</gene>
<accession>A0A6B9FN24</accession>
<dbReference type="InterPro" id="IPR001387">
    <property type="entry name" value="Cro/C1-type_HTH"/>
</dbReference>
<dbReference type="SUPFAM" id="SSF47413">
    <property type="entry name" value="lambda repressor-like DNA-binding domains"/>
    <property type="match status" value="1"/>
</dbReference>
<evidence type="ECO:0000313" key="3">
    <source>
        <dbReference type="Proteomes" id="UP000012488"/>
    </source>
</evidence>
<dbReference type="InterPro" id="IPR015927">
    <property type="entry name" value="Peptidase_S24_S26A/B/C"/>
</dbReference>
<dbReference type="InterPro" id="IPR039418">
    <property type="entry name" value="LexA-like"/>
</dbReference>
<reference evidence="2 3" key="1">
    <citation type="journal article" date="2012" name="Genet. Mol. Biol.">
        <title>Analysis of 16S rRNA and mxaF genes revealing insights into Methylobacterium niche-specific plant association.</title>
        <authorList>
            <person name="Dourado M.N."/>
            <person name="Andreote F.D."/>
            <person name="Dini-Andreote F."/>
            <person name="Conti R."/>
            <person name="Araujo J.M."/>
            <person name="Araujo W.L."/>
        </authorList>
    </citation>
    <scope>NUCLEOTIDE SEQUENCE [LARGE SCALE GENOMIC DNA]</scope>
    <source>
        <strain evidence="2 3">SR1.6/6</strain>
    </source>
</reference>
<proteinExistence type="predicted"/>
<dbReference type="CDD" id="cd06529">
    <property type="entry name" value="S24_LexA-like"/>
    <property type="match status" value="1"/>
</dbReference>
<protein>
    <submittedName>
        <fullName evidence="2">Helix-turn-helix domain-containing protein</fullName>
    </submittedName>
</protein>
<dbReference type="AlphaFoldDB" id="A0A6B9FN24"/>
<dbReference type="EMBL" id="CP043538">
    <property type="protein sequence ID" value="QGY02358.1"/>
    <property type="molecule type" value="Genomic_DNA"/>
</dbReference>
<dbReference type="Gene3D" id="2.10.109.10">
    <property type="entry name" value="Umud Fragment, subunit A"/>
    <property type="match status" value="1"/>
</dbReference>
<dbReference type="Gene3D" id="1.10.260.40">
    <property type="entry name" value="lambda repressor-like DNA-binding domains"/>
    <property type="match status" value="1"/>
</dbReference>
<dbReference type="Pfam" id="PF00717">
    <property type="entry name" value="Peptidase_S24"/>
    <property type="match status" value="1"/>
</dbReference>
<evidence type="ECO:0000313" key="2">
    <source>
        <dbReference type="EMBL" id="QGY02358.1"/>
    </source>
</evidence>
<organism evidence="2 3">
    <name type="scientific">Methylobacterium mesophilicum SR1.6/6</name>
    <dbReference type="NCBI Taxonomy" id="908290"/>
    <lineage>
        <taxon>Bacteria</taxon>
        <taxon>Pseudomonadati</taxon>
        <taxon>Pseudomonadota</taxon>
        <taxon>Alphaproteobacteria</taxon>
        <taxon>Hyphomicrobiales</taxon>
        <taxon>Methylobacteriaceae</taxon>
        <taxon>Methylobacterium</taxon>
    </lineage>
</organism>
<sequence>MDSIAERLQYLRKKAGFDTATDAARAFGWAASTYLGHENGDRNPSRETAKRYAAAYKTRWEWILEGGPRLDAPKDDTVPIVGDVGAGARIVFNGEPQGGYDRAPRPPGSSPDTVAARVRGDSMPGLAEDDWLIYYDDRVRGLPDEWIGQLCVVWISEDEVYVKKVFRGRDGGPYLLVSTGGLPPIEIDAIEWSAKVAWIKPR</sequence>
<dbReference type="InterPro" id="IPR036286">
    <property type="entry name" value="LexA/Signal_pep-like_sf"/>
</dbReference>
<dbReference type="CDD" id="cd00093">
    <property type="entry name" value="HTH_XRE"/>
    <property type="match status" value="1"/>
</dbReference>
<dbReference type="RefSeq" id="WP_010683136.1">
    <property type="nucleotide sequence ID" value="NZ_CP043538.1"/>
</dbReference>
<name>A0A6B9FN24_9HYPH</name>
<evidence type="ECO:0000259" key="1">
    <source>
        <dbReference type="PROSITE" id="PS50943"/>
    </source>
</evidence>
<dbReference type="SUPFAM" id="SSF51306">
    <property type="entry name" value="LexA/Signal peptidase"/>
    <property type="match status" value="1"/>
</dbReference>
<dbReference type="OrthoDB" id="7363968at2"/>
<dbReference type="Proteomes" id="UP000012488">
    <property type="component" value="Chromosome"/>
</dbReference>
<feature type="domain" description="HTH cro/C1-type" evidence="1">
    <location>
        <begin position="8"/>
        <end position="63"/>
    </location>
</feature>
<dbReference type="InterPro" id="IPR010982">
    <property type="entry name" value="Lambda_DNA-bd_dom_sf"/>
</dbReference>
<reference evidence="2 3" key="2">
    <citation type="journal article" date="2013" name="Genome Announc.">
        <title>Draft Genome Sequence of Methylobacterium mesophilicum Strain SR1.6/6, Isolated from Citrus sinensis.</title>
        <authorList>
            <person name="Marinho Almeida D."/>
            <person name="Dini-Andreote F."/>
            <person name="Camargo Neves A.A."/>
            <person name="Juca Ramos R.T."/>
            <person name="Andreote F.D."/>
            <person name="Carneiro A.R."/>
            <person name="Oliveira de Souza Lima A."/>
            <person name="Caracciolo Gomes de Sa P.H."/>
            <person name="Ribeiro Barbosa M.S."/>
            <person name="Araujo W.L."/>
            <person name="Silva A."/>
        </authorList>
    </citation>
    <scope>NUCLEOTIDE SEQUENCE [LARGE SCALE GENOMIC DNA]</scope>
    <source>
        <strain evidence="2 3">SR1.6/6</strain>
    </source>
</reference>